<reference evidence="3 4" key="1">
    <citation type="journal article" date="2015" name="Genome Announc.">
        <title>Draft Genome Sequence of Filamentous Marine Cyanobacterium Lyngbya confervoides Strain BDU141951.</title>
        <authorList>
            <person name="Chandrababunaidu M.M."/>
            <person name="Sen D."/>
            <person name="Tripathy S."/>
        </authorList>
    </citation>
    <scope>NUCLEOTIDE SEQUENCE [LARGE SCALE GENOMIC DNA]</scope>
    <source>
        <strain evidence="3 4">BDU141951</strain>
    </source>
</reference>
<dbReference type="NCBIfam" id="TIGR00696">
    <property type="entry name" value="wecG_tagA_cpsF"/>
    <property type="match status" value="1"/>
</dbReference>
<keyword evidence="4" id="KW-1185">Reference proteome</keyword>
<dbReference type="CDD" id="cd06533">
    <property type="entry name" value="Glyco_transf_WecG_TagA"/>
    <property type="match status" value="1"/>
</dbReference>
<dbReference type="RefSeq" id="WP_201277197.1">
    <property type="nucleotide sequence ID" value="NZ_JTHE03000106.1"/>
</dbReference>
<keyword evidence="2" id="KW-0808">Transferase</keyword>
<dbReference type="GO" id="GO:0016757">
    <property type="term" value="F:glycosyltransferase activity"/>
    <property type="evidence" value="ECO:0007669"/>
    <property type="project" value="UniProtKB-KW"/>
</dbReference>
<evidence type="ECO:0000256" key="1">
    <source>
        <dbReference type="ARBA" id="ARBA00022676"/>
    </source>
</evidence>
<evidence type="ECO:0000313" key="4">
    <source>
        <dbReference type="Proteomes" id="UP000031561"/>
    </source>
</evidence>
<dbReference type="AlphaFoldDB" id="A0ABD4T8W2"/>
<dbReference type="InterPro" id="IPR004629">
    <property type="entry name" value="WecG_TagA_CpsF"/>
</dbReference>
<gene>
    <name evidence="3" type="ORF">QQ91_0018870</name>
</gene>
<evidence type="ECO:0000313" key="3">
    <source>
        <dbReference type="EMBL" id="MCM1984889.1"/>
    </source>
</evidence>
<sequence length="269" mass="30058">MNSLVYFNMKALSISVVGVPITAMPFDWQISRICEWAQTSASRVICLANTHMLVEATQNRQLMNIITNADLVAPDGMPLVWMLRLLGARHQNRVAGLDVFESIFQRSSECNLGIYLVGSHPAILAKMQEKLADEYPAAPVVGIEPLPFSSSIECDQNLIDRINASKAGIVFVSLGCPKQEKWMALHKGKINAVMIGVGAVFPVYAGIHKRAPQFLRTLGLEWLFRLAQEPLRLWKRYAYTIPIFLYRATLQLLHTSLSAPGEIQDQKSH</sequence>
<dbReference type="Pfam" id="PF03808">
    <property type="entry name" value="Glyco_tran_WecG"/>
    <property type="match status" value="1"/>
</dbReference>
<dbReference type="PANTHER" id="PTHR34136:SF1">
    <property type="entry name" value="UDP-N-ACETYL-D-MANNOSAMINURONIC ACID TRANSFERASE"/>
    <property type="match status" value="1"/>
</dbReference>
<dbReference type="PANTHER" id="PTHR34136">
    <property type="match status" value="1"/>
</dbReference>
<keyword evidence="1" id="KW-0328">Glycosyltransferase</keyword>
<proteinExistence type="predicted"/>
<organism evidence="3 4">
    <name type="scientific">Lyngbya confervoides BDU141951</name>
    <dbReference type="NCBI Taxonomy" id="1574623"/>
    <lineage>
        <taxon>Bacteria</taxon>
        <taxon>Bacillati</taxon>
        <taxon>Cyanobacteriota</taxon>
        <taxon>Cyanophyceae</taxon>
        <taxon>Oscillatoriophycideae</taxon>
        <taxon>Oscillatoriales</taxon>
        <taxon>Microcoleaceae</taxon>
        <taxon>Lyngbya</taxon>
    </lineage>
</organism>
<accession>A0ABD4T8W2</accession>
<dbReference type="Proteomes" id="UP000031561">
    <property type="component" value="Unassembled WGS sequence"/>
</dbReference>
<comment type="caution">
    <text evidence="3">The sequence shown here is derived from an EMBL/GenBank/DDBJ whole genome shotgun (WGS) entry which is preliminary data.</text>
</comment>
<dbReference type="EMBL" id="JTHE03000106">
    <property type="protein sequence ID" value="MCM1984889.1"/>
    <property type="molecule type" value="Genomic_DNA"/>
</dbReference>
<protein>
    <submittedName>
        <fullName evidence="3">WecB/TagA/CpsF family glycosyltransferase</fullName>
    </submittedName>
</protein>
<name>A0ABD4T8W2_9CYAN</name>
<evidence type="ECO:0000256" key="2">
    <source>
        <dbReference type="ARBA" id="ARBA00022679"/>
    </source>
</evidence>